<feature type="compositionally biased region" description="Polar residues" evidence="1">
    <location>
        <begin position="1514"/>
        <end position="1529"/>
    </location>
</feature>
<evidence type="ECO:0000259" key="2">
    <source>
        <dbReference type="PROSITE" id="PS50190"/>
    </source>
</evidence>
<keyword evidence="4" id="KW-1185">Reference proteome</keyword>
<dbReference type="EMBL" id="JXXN02000053">
    <property type="protein sequence ID" value="THD28867.1"/>
    <property type="molecule type" value="Genomic_DNA"/>
</dbReference>
<dbReference type="SMART" id="SM00222">
    <property type="entry name" value="Sec7"/>
    <property type="match status" value="1"/>
</dbReference>
<dbReference type="PANTHER" id="PTHR10663">
    <property type="entry name" value="GUANYL-NUCLEOTIDE EXCHANGE FACTOR"/>
    <property type="match status" value="1"/>
</dbReference>
<feature type="compositionally biased region" description="Polar residues" evidence="1">
    <location>
        <begin position="1232"/>
        <end position="1243"/>
    </location>
</feature>
<sequence>MAPSNALCIVQSEISLLSTALRCHTRIVFRGHQDELRSPLYKSFLQLKSILNGVSSLNEIEPLVYLTPFLEVIRSEDTTGPITGLALTAVDKFLSYGLLELPDPDYADAPLSGPGSRKSVAMAAEAIADSGTQARFVGTERSSDEVVLMKVLHLLRTLLLVPAGSLVSDRVVREILQSCFRICFEPKLSELLRRTAELCLASIIQLFFSRLPSLIATSLYQQQIENGMKFGEPSSGVDESSVHTAVEPNTVCALSWQSDHTGVTVDQEPKTATVEAKPHPGPVPLNSLCTTAVINGHLSTEDLGDEITALSPEPNTSTPSCHTQEAALDDGSDKQGPSNDETCLKFRSSTIVFVHLEKLIFTTIDDFNGGLKITESVTDTERKQHLVNVGRFFIFLWRIPIISVHFYQPRSISPASCFLSEPDTSIAQPQPYGLPAVHDLLHYLISLLTPERNADGIISVSLGLVTIALETGADAISNCPSLLQLVQGDLTKHLLLLLYSDRVWQFAATLRVCFMLFESMRKHLKLQMEVYLQRLTAICSSDNESTSYERREVALDSVVRLFLVPGLATELYVNYDCDPYCSNLFEDIAKMLAKNAYPVDRLMGTHLLALDALLAVLNTIGTQCVTLTPSGTRESSDSNNSRGTTDALRHVRTRLNRHPTDKSRLPSREQLTAAKETKKILILGSEQFNSKPKRGIEFLQHYRVLRSPLDPTELAHFLRENPRLDKRMIGEYLSDRKNGEVLGAYVRQFNFKGVQIDEALRVYLEAFRLPGEAPLIQRIMEHFAEHWYYANNEPFADVDSAFTLAYAILMLNTDQHNPNSKKQNAPMTALDFRKNLSGKQFTRIITRLMITLQRTHERMFSLTTARSRESFNEISPIESFLSQPNDSLDRISFVCNVFFQCLLRRAATNQADFIHVQTGALDPELFDIIWGPTVSALSFIFDKTLDPAVQIKAVDGFIRCAAIAAHHGMSDVLDNLVISLCKFTTLLTLGENPSTLSVSLGRNNKALLALRLVFALSANHADILRYGWHSLLDCLLQLFRASLLPDELVEAEDFVSPSRRVRLTTRGCAPVIDAKSRGGKGRGNAAGGSNREVSVFSSFYQYLTTGSAWTGSDDDDDADEEDLHDQYYEQSRQPHCLSAHRGDPDSIGASVEWPGRRLEQFSASYWASIGSAATSGRLMPHQFVVTVKGLVYQITRITGSALLRAVRGDAYASLPAPNNASEEWHSHEDSNLGVSNRTAPSASASGIQAENGAFLGLDTLSDSTHSLSVGRSTPNDLTDRETNSPDPDAQSTLRKGITLPAPNPQSVSAAPLSTPTTSYYPTFFASGGGAMLTEECRIFCLELLVRVLLHNRDRMTTIWPNVQYYLADMLLTAPEPTPLVERVVVGFLRLATCLLRRHEMTSQIFSCLYYIMWTRGDQLLLDCSNQDTSVSLHKAGTVTTSRPSSVRSKDTSDHARNGVGLQIVAGLTDLLRNHAADLPDPSTDWQLLFGLLEVCGAGLRATPAARHPHHVSMQDITSTRTCPSDSGTSPDRGYTSDSEAAELTYNRRKPTVDNESSTTEGVQSVDTAVFSPVRANSVNTWIMVDVGEPTDSSASPSCARPDVTSSLGGQKSIERPLKRSGQPHQLIPSSALALPVYIGLRDAATLERASDCLAFLVRDPAHITPDNFQYCVVTLRVFVETCLRRHPKWVQNRVSLNPETSPHSSDKSAYGTAEVTTSPSSPRRAVRSTAKSPTQHSGTLHHHVHSDSDSDLDVDPHGRGAYRAQKSSWTREILLSPTTGVIAVQLLDLIHLLLTRATSIYTEWKYTGATCGSDFEAGTSDEPPNDEKQAAESVTVDANYLWPNCWRPLLQAIARLCCDCRREVRTDALSYLHRVLLSSVLHPLSGSQWEECFEQVLFPLLSGFLESIAVEEAAAVADNTRSPKAGRPRQASSVPYHAVEYADPRMRAIPLLTKVFLQHLRPLHKSENFHTLWTRMLVYMEQYMQASSSDSLTDAVRESLKNVLLVMYTGTHDTPPILMRDAPPNAPEAVLWDLTAKQLSSFLPELLDQLFPPPPVPTPAPAAAPLPFTSEFTSCPTLESTPVPTSHEQVSPHTTPAPSLVSQCAEAAIHSVLGHELPDHDSALPLPANAPFVVPVDCIVTAQPAQTGLFTAAHAPSGSLVDDPTNAVSSIRVTEFPVVRDL</sequence>
<feature type="region of interest" description="Disordered" evidence="1">
    <location>
        <begin position="1694"/>
        <end position="1759"/>
    </location>
</feature>
<feature type="compositionally biased region" description="Polar residues" evidence="1">
    <location>
        <begin position="1694"/>
        <end position="1703"/>
    </location>
</feature>
<dbReference type="InterPro" id="IPR023394">
    <property type="entry name" value="Sec7_C_sf"/>
</dbReference>
<accession>A0A4E0S0F4</accession>
<protein>
    <submittedName>
        <fullName evidence="3">Golgi-specific brefeldin A-resistance guanine nucleotide exchange factor 1</fullName>
    </submittedName>
</protein>
<dbReference type="Pfam" id="PF01369">
    <property type="entry name" value="Sec7"/>
    <property type="match status" value="1"/>
</dbReference>
<feature type="region of interest" description="Disordered" evidence="1">
    <location>
        <begin position="1506"/>
        <end position="1563"/>
    </location>
</feature>
<dbReference type="Pfam" id="PF12783">
    <property type="entry name" value="Sec7-like_HUS"/>
    <property type="match status" value="1"/>
</dbReference>
<feature type="compositionally biased region" description="Polar residues" evidence="1">
    <location>
        <begin position="1729"/>
        <end position="1738"/>
    </location>
</feature>
<gene>
    <name evidence="3" type="ORF">D915_000273</name>
</gene>
<reference evidence="3" key="1">
    <citation type="submission" date="2019-03" db="EMBL/GenBank/DDBJ databases">
        <title>Improved annotation for the trematode Fasciola hepatica.</title>
        <authorList>
            <person name="Choi Y.-J."/>
            <person name="Martin J."/>
            <person name="Mitreva M."/>
        </authorList>
    </citation>
    <scope>NUCLEOTIDE SEQUENCE [LARGE SCALE GENOMIC DNA]</scope>
</reference>
<evidence type="ECO:0000313" key="4">
    <source>
        <dbReference type="Proteomes" id="UP000230066"/>
    </source>
</evidence>
<dbReference type="InterPro" id="IPR016024">
    <property type="entry name" value="ARM-type_fold"/>
</dbReference>
<dbReference type="SUPFAM" id="SSF48371">
    <property type="entry name" value="ARM repeat"/>
    <property type="match status" value="1"/>
</dbReference>
<dbReference type="GO" id="GO:0012505">
    <property type="term" value="C:endomembrane system"/>
    <property type="evidence" value="ECO:0007669"/>
    <property type="project" value="UniProtKB-ARBA"/>
</dbReference>
<dbReference type="GO" id="GO:0005085">
    <property type="term" value="F:guanyl-nucleotide exchange factor activity"/>
    <property type="evidence" value="ECO:0007669"/>
    <property type="project" value="InterPro"/>
</dbReference>
<dbReference type="Gene3D" id="1.10.220.20">
    <property type="match status" value="1"/>
</dbReference>
<dbReference type="GO" id="GO:0005737">
    <property type="term" value="C:cytoplasm"/>
    <property type="evidence" value="ECO:0007669"/>
    <property type="project" value="UniProtKB-ARBA"/>
</dbReference>
<feature type="region of interest" description="Disordered" evidence="1">
    <location>
        <begin position="2077"/>
        <end position="2098"/>
    </location>
</feature>
<dbReference type="Proteomes" id="UP000230066">
    <property type="component" value="Unassembled WGS sequence"/>
</dbReference>
<dbReference type="PANTHER" id="PTHR10663:SF388">
    <property type="entry name" value="GOLGI-SPECIFIC BREFELDIN A-RESISTANCE GUANINE NUCLEOTIDE EXCHANGE FACTOR 1"/>
    <property type="match status" value="1"/>
</dbReference>
<dbReference type="InterPro" id="IPR035999">
    <property type="entry name" value="Sec7_dom_sf"/>
</dbReference>
<name>A0A4E0S0F4_FASHE</name>
<evidence type="ECO:0000313" key="3">
    <source>
        <dbReference type="EMBL" id="THD28867.1"/>
    </source>
</evidence>
<feature type="region of interest" description="Disordered" evidence="1">
    <location>
        <begin position="1217"/>
        <end position="1243"/>
    </location>
</feature>
<dbReference type="GO" id="GO:0016192">
    <property type="term" value="P:vesicle-mediated transport"/>
    <property type="evidence" value="ECO:0007669"/>
    <property type="project" value="UniProtKB-ARBA"/>
</dbReference>
<dbReference type="GO" id="GO:0032012">
    <property type="term" value="P:regulation of ARF protein signal transduction"/>
    <property type="evidence" value="ECO:0007669"/>
    <property type="project" value="InterPro"/>
</dbReference>
<dbReference type="SUPFAM" id="SSF48425">
    <property type="entry name" value="Sec7 domain"/>
    <property type="match status" value="1"/>
</dbReference>
<dbReference type="Pfam" id="PF23325">
    <property type="entry name" value="TPR_28"/>
    <property type="match status" value="1"/>
</dbReference>
<proteinExistence type="predicted"/>
<feature type="domain" description="SEC7" evidence="2">
    <location>
        <begin position="670"/>
        <end position="838"/>
    </location>
</feature>
<feature type="region of interest" description="Disordered" evidence="1">
    <location>
        <begin position="307"/>
        <end position="340"/>
    </location>
</feature>
<feature type="compositionally biased region" description="Polar residues" evidence="1">
    <location>
        <begin position="313"/>
        <end position="323"/>
    </location>
</feature>
<comment type="caution">
    <text evidence="3">The sequence shown here is derived from an EMBL/GenBank/DDBJ whole genome shotgun (WGS) entry which is preliminary data.</text>
</comment>
<dbReference type="InterPro" id="IPR000904">
    <property type="entry name" value="Sec7_dom"/>
</dbReference>
<dbReference type="CDD" id="cd00171">
    <property type="entry name" value="Sec7"/>
    <property type="match status" value="1"/>
</dbReference>
<feature type="region of interest" description="Disordered" evidence="1">
    <location>
        <begin position="1265"/>
        <end position="1312"/>
    </location>
</feature>
<feature type="region of interest" description="Disordered" evidence="1">
    <location>
        <begin position="1589"/>
        <end position="1623"/>
    </location>
</feature>
<evidence type="ECO:0000256" key="1">
    <source>
        <dbReference type="SAM" id="MobiDB-lite"/>
    </source>
</evidence>
<dbReference type="InterPro" id="IPR056604">
    <property type="entry name" value="GBF1-like_TPR"/>
</dbReference>
<dbReference type="InterPro" id="IPR032691">
    <property type="entry name" value="Mon2/Sec7/BIG1-like_HUS"/>
</dbReference>
<feature type="compositionally biased region" description="Polar residues" evidence="1">
    <location>
        <begin position="1553"/>
        <end position="1563"/>
    </location>
</feature>
<dbReference type="PROSITE" id="PS50190">
    <property type="entry name" value="SEC7"/>
    <property type="match status" value="1"/>
</dbReference>
<dbReference type="Gene3D" id="1.10.1000.11">
    <property type="entry name" value="Arf Nucleotide-binding Site Opener,domain 2"/>
    <property type="match status" value="1"/>
</dbReference>
<organism evidence="3 4">
    <name type="scientific">Fasciola hepatica</name>
    <name type="common">Liver fluke</name>
    <dbReference type="NCBI Taxonomy" id="6192"/>
    <lineage>
        <taxon>Eukaryota</taxon>
        <taxon>Metazoa</taxon>
        <taxon>Spiralia</taxon>
        <taxon>Lophotrochozoa</taxon>
        <taxon>Platyhelminthes</taxon>
        <taxon>Trematoda</taxon>
        <taxon>Digenea</taxon>
        <taxon>Plagiorchiida</taxon>
        <taxon>Echinostomata</taxon>
        <taxon>Echinostomatoidea</taxon>
        <taxon>Fasciolidae</taxon>
        <taxon>Fasciola</taxon>
    </lineage>
</organism>